<evidence type="ECO:0000256" key="1">
    <source>
        <dbReference type="SAM" id="SignalP"/>
    </source>
</evidence>
<protein>
    <recommendedName>
        <fullName evidence="4">Lipoprotein</fullName>
    </recommendedName>
</protein>
<feature type="signal peptide" evidence="1">
    <location>
        <begin position="1"/>
        <end position="23"/>
    </location>
</feature>
<sequence>MTDFNCIFSGAARCLALILSALAVSGCNTMAPSTAMPADVRTQGLVLKHDVPSKLPEGSKRLAGSQLILVPTDSAVGLVVPVPFVADIATNAYHSHEATTLAARYAGIDVFDLVQRAMGSSALIHDGAGKNTLFAVAYLVDCDDAVFRVALSGRVESGPWTGRYTVHLPTALSEHALAAGAPATIAALTSELSDAAVILRSLIERDAADAFRAGLYRADVGSLHLNCGKVAGLVSPKMLLARNAEVLEDGAGHIVVRAAGDLGQSGPSGGLMYGVHYLRRDQVHTFNRKP</sequence>
<keyword evidence="3" id="KW-1185">Reference proteome</keyword>
<evidence type="ECO:0000313" key="3">
    <source>
        <dbReference type="Proteomes" id="UP000321413"/>
    </source>
</evidence>
<comment type="caution">
    <text evidence="2">The sequence shown here is derived from an EMBL/GenBank/DDBJ whole genome shotgun (WGS) entry which is preliminary data.</text>
</comment>
<dbReference type="RefSeq" id="WP_147934180.1">
    <property type="nucleotide sequence ID" value="NZ_VPFD01000005.1"/>
</dbReference>
<keyword evidence="1" id="KW-0732">Signal</keyword>
<name>A0A5C7G5X5_9BURK</name>
<accession>A0A5C7G5X5</accession>
<evidence type="ECO:0000313" key="2">
    <source>
        <dbReference type="EMBL" id="TXG00926.1"/>
    </source>
</evidence>
<evidence type="ECO:0008006" key="4">
    <source>
        <dbReference type="Google" id="ProtNLM"/>
    </source>
</evidence>
<dbReference type="Proteomes" id="UP000321413">
    <property type="component" value="Unassembled WGS sequence"/>
</dbReference>
<feature type="chain" id="PRO_5023125997" description="Lipoprotein" evidence="1">
    <location>
        <begin position="24"/>
        <end position="290"/>
    </location>
</feature>
<organism evidence="2 3">
    <name type="scientific">Massilia arenae</name>
    <dbReference type="NCBI Taxonomy" id="2603288"/>
    <lineage>
        <taxon>Bacteria</taxon>
        <taxon>Pseudomonadati</taxon>
        <taxon>Pseudomonadota</taxon>
        <taxon>Betaproteobacteria</taxon>
        <taxon>Burkholderiales</taxon>
        <taxon>Oxalobacteraceae</taxon>
        <taxon>Telluria group</taxon>
        <taxon>Massilia</taxon>
    </lineage>
</organism>
<proteinExistence type="predicted"/>
<dbReference type="EMBL" id="VPFD01000005">
    <property type="protein sequence ID" value="TXG00926.1"/>
    <property type="molecule type" value="Genomic_DNA"/>
</dbReference>
<gene>
    <name evidence="2" type="ORF">FVD38_07175</name>
</gene>
<reference evidence="2 3" key="1">
    <citation type="submission" date="2019-08" db="EMBL/GenBank/DDBJ databases">
        <title>Massilia golmudensis sp. nov., isolated from sand in the Qinghai-Tibetan Plateau.</title>
        <authorList>
            <person name="Zhang B."/>
        </authorList>
    </citation>
    <scope>NUCLEOTIDE SEQUENCE [LARGE SCALE GENOMIC DNA]</scope>
    <source>
        <strain evidence="2 3">GEM5</strain>
    </source>
</reference>
<dbReference type="AlphaFoldDB" id="A0A5C7G5X5"/>